<reference evidence="3 4" key="1">
    <citation type="submission" date="2014-08" db="EMBL/GenBank/DDBJ databases">
        <title>Whole genome shotgun sequence of Sphingomonas paucimobilis NBRC 13935.</title>
        <authorList>
            <person name="Hosoyama A."/>
            <person name="Hashimoto M."/>
            <person name="Hosoyama Y."/>
            <person name="Noguchi M."/>
            <person name="Uohara A."/>
            <person name="Ohji S."/>
            <person name="Katano-Makiyama Y."/>
            <person name="Ichikawa N."/>
            <person name="Kimura A."/>
            <person name="Yamazoe A."/>
            <person name="Fujita N."/>
        </authorList>
    </citation>
    <scope>NUCLEOTIDE SEQUENCE [LARGE SCALE GENOMIC DNA]</scope>
    <source>
        <strain evidence="3 4">NBRC 13935</strain>
    </source>
</reference>
<dbReference type="RefSeq" id="WP_007405805.1">
    <property type="nucleotide sequence ID" value="NZ_BBJS01000030.1"/>
</dbReference>
<dbReference type="PANTHER" id="PTHR43265:SF1">
    <property type="entry name" value="ESTERASE ESTD"/>
    <property type="match status" value="1"/>
</dbReference>
<feature type="domain" description="Xaa-Pro dipeptidyl-peptidase-like" evidence="2">
    <location>
        <begin position="138"/>
        <end position="379"/>
    </location>
</feature>
<dbReference type="Proteomes" id="UP000032025">
    <property type="component" value="Unassembled WGS sequence"/>
</dbReference>
<dbReference type="SUPFAM" id="SSF53474">
    <property type="entry name" value="alpha/beta-Hydrolases"/>
    <property type="match status" value="1"/>
</dbReference>
<gene>
    <name evidence="3" type="ORF">SP6_30_00980</name>
</gene>
<dbReference type="Gene3D" id="3.40.50.1820">
    <property type="entry name" value="alpha/beta hydrolase"/>
    <property type="match status" value="1"/>
</dbReference>
<dbReference type="InterPro" id="IPR053145">
    <property type="entry name" value="AB_hydrolase_Est10"/>
</dbReference>
<evidence type="ECO:0000313" key="4">
    <source>
        <dbReference type="Proteomes" id="UP000032025"/>
    </source>
</evidence>
<evidence type="ECO:0000259" key="2">
    <source>
        <dbReference type="Pfam" id="PF02129"/>
    </source>
</evidence>
<evidence type="ECO:0000256" key="1">
    <source>
        <dbReference type="SAM" id="MobiDB-lite"/>
    </source>
</evidence>
<feature type="region of interest" description="Disordered" evidence="1">
    <location>
        <begin position="106"/>
        <end position="125"/>
    </location>
</feature>
<dbReference type="GeneID" id="78528875"/>
<organism evidence="3 4">
    <name type="scientific">Sphingomonas paucimobilis NBRC 13935</name>
    <dbReference type="NCBI Taxonomy" id="1219050"/>
    <lineage>
        <taxon>Bacteria</taxon>
        <taxon>Pseudomonadati</taxon>
        <taxon>Pseudomonadota</taxon>
        <taxon>Alphaproteobacteria</taxon>
        <taxon>Sphingomonadales</taxon>
        <taxon>Sphingomonadaceae</taxon>
        <taxon>Sphingomonas</taxon>
    </lineage>
</organism>
<protein>
    <submittedName>
        <fullName evidence="3">DNA, contig: SP630</fullName>
    </submittedName>
</protein>
<dbReference type="AlphaFoldDB" id="A0A0C9NGW7"/>
<dbReference type="GO" id="GO:0052689">
    <property type="term" value="F:carboxylic ester hydrolase activity"/>
    <property type="evidence" value="ECO:0007669"/>
    <property type="project" value="TreeGrafter"/>
</dbReference>
<dbReference type="InterPro" id="IPR000383">
    <property type="entry name" value="Xaa-Pro-like_dom"/>
</dbReference>
<comment type="caution">
    <text evidence="3">The sequence shown here is derived from an EMBL/GenBank/DDBJ whole genome shotgun (WGS) entry which is preliminary data.</text>
</comment>
<accession>A0A0C9NGW7</accession>
<keyword evidence="4" id="KW-1185">Reference proteome</keyword>
<dbReference type="EMBL" id="BBJS01000030">
    <property type="protein sequence ID" value="GAN13958.1"/>
    <property type="molecule type" value="Genomic_DNA"/>
</dbReference>
<evidence type="ECO:0000313" key="3">
    <source>
        <dbReference type="EMBL" id="GAN13958.1"/>
    </source>
</evidence>
<dbReference type="Pfam" id="PF02129">
    <property type="entry name" value="Peptidase_S15"/>
    <property type="match status" value="1"/>
</dbReference>
<name>A0A0C9NGW7_SPHPI</name>
<sequence length="443" mass="45911">MIAIALLAATAACSPLGDWDGSLTVPAGIQLPLVLHLRATASTIDSPDQNARGIPVNVTSGDDGVKVVMPSTKAEFDGTLSRDCAVLAGPFRQGGMEMKASFQRRQAGASEAVRERPQTPQPPFPYATVDVSVPAGNVTLAGTLTMPKGKGPFPAVVMIAGSGPQNRDETIEGHRIFLVLADRLTREGIAVLRYDKRGVGKSTGSYATATQRDFIADATAALNWLRKQSGIATGKVGLLGHSEGAEIAPAVANADGRVAFAILLSTPAETGTETIASQAKAISIANGVPIATAAANDALQRRLLAAVAAAPDSATAERSARHILVTAGVPNDRAAMQAKGLASPWYRAFLKDDPLPALQALKVPTLVVAGAKDLQVLPDRNLPLIRQALASNTKAKIVELPGLNHLLQPATTGSPSEYGRITTTVDPSALDLISGWIRSGSSS</sequence>
<dbReference type="PANTHER" id="PTHR43265">
    <property type="entry name" value="ESTERASE ESTD"/>
    <property type="match status" value="1"/>
</dbReference>
<dbReference type="InterPro" id="IPR029058">
    <property type="entry name" value="AB_hydrolase_fold"/>
</dbReference>
<proteinExistence type="predicted"/>